<dbReference type="CDD" id="cd02440">
    <property type="entry name" value="AdoMet_MTases"/>
    <property type="match status" value="1"/>
</dbReference>
<dbReference type="EMBL" id="LGKG01000101">
    <property type="protein sequence ID" value="KPC64349.1"/>
    <property type="molecule type" value="Genomic_DNA"/>
</dbReference>
<comment type="catalytic activity">
    <reaction evidence="6">
        <text>arsenic triglutathione + [thioredoxin]-dithiol + S-adenosyl-L-methionine + 2 H2O = methylarsonous acid + [thioredoxin]-disulfide + 3 glutathione + S-adenosyl-L-homocysteine + H(+)</text>
        <dbReference type="Rhea" id="RHEA:69460"/>
        <dbReference type="Rhea" id="RHEA-COMP:10698"/>
        <dbReference type="Rhea" id="RHEA-COMP:10700"/>
        <dbReference type="ChEBI" id="CHEBI:15377"/>
        <dbReference type="ChEBI" id="CHEBI:15378"/>
        <dbReference type="ChEBI" id="CHEBI:17826"/>
        <dbReference type="ChEBI" id="CHEBI:29950"/>
        <dbReference type="ChEBI" id="CHEBI:50058"/>
        <dbReference type="ChEBI" id="CHEBI:57856"/>
        <dbReference type="ChEBI" id="CHEBI:57925"/>
        <dbReference type="ChEBI" id="CHEBI:59789"/>
        <dbReference type="ChEBI" id="CHEBI:183640"/>
        <dbReference type="EC" id="2.1.1.137"/>
    </reaction>
</comment>
<gene>
    <name evidence="10" type="ORF">ADL29_12615</name>
</gene>
<accession>A0A0N0H1B4</accession>
<dbReference type="InterPro" id="IPR029063">
    <property type="entry name" value="SAM-dependent_MTases_sf"/>
</dbReference>
<dbReference type="InterPro" id="IPR025714">
    <property type="entry name" value="Methyltranfer_dom"/>
</dbReference>
<dbReference type="InterPro" id="IPR026669">
    <property type="entry name" value="Arsenite_MeTrfase-like"/>
</dbReference>
<dbReference type="GO" id="GO:0032259">
    <property type="term" value="P:methylation"/>
    <property type="evidence" value="ECO:0007669"/>
    <property type="project" value="UniProtKB-KW"/>
</dbReference>
<evidence type="ECO:0000256" key="1">
    <source>
        <dbReference type="ARBA" id="ARBA00022679"/>
    </source>
</evidence>
<feature type="domain" description="Methyltransferase" evidence="9">
    <location>
        <begin position="77"/>
        <end position="222"/>
    </location>
</feature>
<comment type="similarity">
    <text evidence="3">Belongs to the methyltransferase superfamily. Arsenite methyltransferase family.</text>
</comment>
<dbReference type="Gene3D" id="3.40.50.150">
    <property type="entry name" value="Vaccinia Virus protein VP39"/>
    <property type="match status" value="1"/>
</dbReference>
<keyword evidence="2" id="KW-0949">S-adenosyl-L-methionine</keyword>
<keyword evidence="1 10" id="KW-0808">Transferase</keyword>
<organism evidence="10 11">
    <name type="scientific">Streptomyces chattanoogensis</name>
    <dbReference type="NCBI Taxonomy" id="66876"/>
    <lineage>
        <taxon>Bacteria</taxon>
        <taxon>Bacillati</taxon>
        <taxon>Actinomycetota</taxon>
        <taxon>Actinomycetes</taxon>
        <taxon>Kitasatosporales</taxon>
        <taxon>Streptomycetaceae</taxon>
        <taxon>Streptomyces</taxon>
    </lineage>
</organism>
<dbReference type="EC" id="2.1.1.137" evidence="4"/>
<evidence type="ECO:0000313" key="11">
    <source>
        <dbReference type="Proteomes" id="UP000037982"/>
    </source>
</evidence>
<sequence length="291" mass="29951">MSEQSPDLRETVRQRYAAAAVKVTQGGTACCGPQLVEVDENFGSTLYAADERDGLPAEAVAASLGCGNPTAVAELREGEHVLDLGSGGGIDVLLCARRVGPAGKVYGLDMTEEMLALALANADKAGATNVEFLKGTIEAIPLPAYTIDVVISNCVINLSTDKSAVFAETFRVLKLGGRIGISDVVADDDLTLEQRAERGDYAGCIAGALSFTEYRSGLEFAGFIDVEIAAMLPQALGSARAGGTPMVADGMHAAIVRAAKPATSETAAARTVSSVDACCGVNTCCAPVEQT</sequence>
<evidence type="ECO:0000256" key="8">
    <source>
        <dbReference type="ARBA" id="ARBA00048428"/>
    </source>
</evidence>
<comment type="catalytic activity">
    <reaction evidence="8">
        <text>arsenic triglutathione + 3 [thioredoxin]-dithiol + 3 S-adenosyl-L-methionine = trimethylarsine + 3 [thioredoxin]-disulfide + 3 glutathione + 3 S-adenosyl-L-homocysteine + 3 H(+)</text>
        <dbReference type="Rhea" id="RHEA:69432"/>
        <dbReference type="Rhea" id="RHEA-COMP:10698"/>
        <dbReference type="Rhea" id="RHEA-COMP:10700"/>
        <dbReference type="ChEBI" id="CHEBI:15378"/>
        <dbReference type="ChEBI" id="CHEBI:27130"/>
        <dbReference type="ChEBI" id="CHEBI:29950"/>
        <dbReference type="ChEBI" id="CHEBI:50058"/>
        <dbReference type="ChEBI" id="CHEBI:57856"/>
        <dbReference type="ChEBI" id="CHEBI:57925"/>
        <dbReference type="ChEBI" id="CHEBI:59789"/>
        <dbReference type="ChEBI" id="CHEBI:183640"/>
        <dbReference type="EC" id="2.1.1.137"/>
    </reaction>
</comment>
<comment type="catalytic activity">
    <reaction evidence="7">
        <text>arsenic triglutathione + 2 [thioredoxin]-dithiol + 2 S-adenosyl-L-methionine + H2O = dimethylarsinous acid + 2 [thioredoxin]-disulfide + 3 glutathione + 2 S-adenosyl-L-homocysteine + 2 H(+)</text>
        <dbReference type="Rhea" id="RHEA:69464"/>
        <dbReference type="Rhea" id="RHEA-COMP:10698"/>
        <dbReference type="Rhea" id="RHEA-COMP:10700"/>
        <dbReference type="ChEBI" id="CHEBI:15377"/>
        <dbReference type="ChEBI" id="CHEBI:15378"/>
        <dbReference type="ChEBI" id="CHEBI:23808"/>
        <dbReference type="ChEBI" id="CHEBI:29950"/>
        <dbReference type="ChEBI" id="CHEBI:50058"/>
        <dbReference type="ChEBI" id="CHEBI:57856"/>
        <dbReference type="ChEBI" id="CHEBI:57925"/>
        <dbReference type="ChEBI" id="CHEBI:59789"/>
        <dbReference type="ChEBI" id="CHEBI:183640"/>
        <dbReference type="EC" id="2.1.1.137"/>
    </reaction>
</comment>
<keyword evidence="10" id="KW-0489">Methyltransferase</keyword>
<evidence type="ECO:0000256" key="2">
    <source>
        <dbReference type="ARBA" id="ARBA00022691"/>
    </source>
</evidence>
<dbReference type="GO" id="GO:0030791">
    <property type="term" value="F:arsenite methyltransferase activity"/>
    <property type="evidence" value="ECO:0007669"/>
    <property type="project" value="UniProtKB-EC"/>
</dbReference>
<evidence type="ECO:0000256" key="6">
    <source>
        <dbReference type="ARBA" id="ARBA00047941"/>
    </source>
</evidence>
<dbReference type="PANTHER" id="PTHR43675:SF8">
    <property type="entry name" value="ARSENITE METHYLTRANSFERASE"/>
    <property type="match status" value="1"/>
</dbReference>
<dbReference type="NCBIfam" id="NF008823">
    <property type="entry name" value="PRK11873.1"/>
    <property type="match status" value="1"/>
</dbReference>
<dbReference type="SUPFAM" id="SSF53335">
    <property type="entry name" value="S-adenosyl-L-methionine-dependent methyltransferases"/>
    <property type="match status" value="1"/>
</dbReference>
<dbReference type="PANTHER" id="PTHR43675">
    <property type="entry name" value="ARSENITE METHYLTRANSFERASE"/>
    <property type="match status" value="1"/>
</dbReference>
<reference evidence="11" key="1">
    <citation type="submission" date="2015-07" db="EMBL/GenBank/DDBJ databases">
        <authorList>
            <person name="Ju K.-S."/>
            <person name="Doroghazi J.R."/>
            <person name="Metcalf W.W."/>
        </authorList>
    </citation>
    <scope>NUCLEOTIDE SEQUENCE [LARGE SCALE GENOMIC DNA]</scope>
    <source>
        <strain evidence="11">NRRL ISP-5002</strain>
    </source>
</reference>
<evidence type="ECO:0000256" key="5">
    <source>
        <dbReference type="ARBA" id="ARBA00034545"/>
    </source>
</evidence>
<dbReference type="Pfam" id="PF13847">
    <property type="entry name" value="Methyltransf_31"/>
    <property type="match status" value="1"/>
</dbReference>
<dbReference type="RefSeq" id="WP_053923750.1">
    <property type="nucleotide sequence ID" value="NZ_LGKG01000101.1"/>
</dbReference>
<keyword evidence="11" id="KW-1185">Reference proteome</keyword>
<proteinExistence type="inferred from homology"/>
<evidence type="ECO:0000313" key="10">
    <source>
        <dbReference type="EMBL" id="KPC64349.1"/>
    </source>
</evidence>
<dbReference type="PATRIC" id="fig|66876.3.peg.2773"/>
<evidence type="ECO:0000259" key="9">
    <source>
        <dbReference type="Pfam" id="PF13847"/>
    </source>
</evidence>
<protein>
    <recommendedName>
        <fullName evidence="5">Arsenite methyltransferase</fullName>
        <ecNumber evidence="4">2.1.1.137</ecNumber>
    </recommendedName>
</protein>
<evidence type="ECO:0000256" key="3">
    <source>
        <dbReference type="ARBA" id="ARBA00034487"/>
    </source>
</evidence>
<name>A0A0N0H1B4_9ACTN</name>
<evidence type="ECO:0000256" key="7">
    <source>
        <dbReference type="ARBA" id="ARBA00047943"/>
    </source>
</evidence>
<dbReference type="AlphaFoldDB" id="A0A0N0H1B4"/>
<evidence type="ECO:0000256" key="4">
    <source>
        <dbReference type="ARBA" id="ARBA00034521"/>
    </source>
</evidence>
<comment type="caution">
    <text evidence="10">The sequence shown here is derived from an EMBL/GenBank/DDBJ whole genome shotgun (WGS) entry which is preliminary data.</text>
</comment>
<dbReference type="Proteomes" id="UP000037982">
    <property type="component" value="Unassembled WGS sequence"/>
</dbReference>